<dbReference type="InterPro" id="IPR036412">
    <property type="entry name" value="HAD-like_sf"/>
</dbReference>
<sequence length="115" mass="12834">VEVEKIAAIFRKAGANAKISSIHVNGWFGNYDKLSMTRVMFREIFEKDLETIKEIVIFCGDSPNDAPMFDYFPNAVGVANISQFKDRLSSKPAWITNKPGGYGFAELVEILLRGA</sequence>
<accession>A0A8J6NSA2</accession>
<organism evidence="1 2">
    <name type="scientific">Candidatus Desulfatibia vada</name>
    <dbReference type="NCBI Taxonomy" id="2841696"/>
    <lineage>
        <taxon>Bacteria</taxon>
        <taxon>Pseudomonadati</taxon>
        <taxon>Thermodesulfobacteriota</taxon>
        <taxon>Desulfobacteria</taxon>
        <taxon>Desulfobacterales</taxon>
        <taxon>Desulfobacterales incertae sedis</taxon>
        <taxon>Candidatus Desulfatibia</taxon>
    </lineage>
</organism>
<proteinExistence type="predicted"/>
<keyword evidence="1" id="KW-0378">Hydrolase</keyword>
<reference evidence="1 2" key="1">
    <citation type="submission" date="2020-08" db="EMBL/GenBank/DDBJ databases">
        <title>Bridging the membrane lipid divide: bacteria of the FCB group superphylum have the potential to synthesize archaeal ether lipids.</title>
        <authorList>
            <person name="Villanueva L."/>
            <person name="Von Meijenfeldt F.A.B."/>
            <person name="Westbye A.B."/>
            <person name="Yadav S."/>
            <person name="Hopmans E.C."/>
            <person name="Dutilh B.E."/>
            <person name="Sinninghe Damste J.S."/>
        </authorList>
    </citation>
    <scope>NUCLEOTIDE SEQUENCE [LARGE SCALE GENOMIC DNA]</scope>
    <source>
        <strain evidence="1">NIOZ-UU17</strain>
    </source>
</reference>
<evidence type="ECO:0000313" key="2">
    <source>
        <dbReference type="Proteomes" id="UP000605201"/>
    </source>
</evidence>
<dbReference type="Gene3D" id="3.40.50.1000">
    <property type="entry name" value="HAD superfamily/HAD-like"/>
    <property type="match status" value="1"/>
</dbReference>
<feature type="non-terminal residue" evidence="1">
    <location>
        <position position="1"/>
    </location>
</feature>
<dbReference type="AlphaFoldDB" id="A0A8J6NSA2"/>
<dbReference type="GO" id="GO:0016787">
    <property type="term" value="F:hydrolase activity"/>
    <property type="evidence" value="ECO:0007669"/>
    <property type="project" value="UniProtKB-KW"/>
</dbReference>
<protein>
    <submittedName>
        <fullName evidence="1">HAD family hydrolase</fullName>
    </submittedName>
</protein>
<dbReference type="SUPFAM" id="SSF56784">
    <property type="entry name" value="HAD-like"/>
    <property type="match status" value="1"/>
</dbReference>
<dbReference type="Proteomes" id="UP000605201">
    <property type="component" value="Unassembled WGS sequence"/>
</dbReference>
<gene>
    <name evidence="1" type="ORF">H8D96_08455</name>
</gene>
<dbReference type="EMBL" id="JACNIG010000194">
    <property type="protein sequence ID" value="MBC8431939.1"/>
    <property type="molecule type" value="Genomic_DNA"/>
</dbReference>
<evidence type="ECO:0000313" key="1">
    <source>
        <dbReference type="EMBL" id="MBC8431939.1"/>
    </source>
</evidence>
<dbReference type="InterPro" id="IPR023214">
    <property type="entry name" value="HAD_sf"/>
</dbReference>
<comment type="caution">
    <text evidence="1">The sequence shown here is derived from an EMBL/GenBank/DDBJ whole genome shotgun (WGS) entry which is preliminary data.</text>
</comment>
<name>A0A8J6NSA2_9BACT</name>